<keyword evidence="8" id="KW-1185">Reference proteome</keyword>
<evidence type="ECO:0000256" key="3">
    <source>
        <dbReference type="ARBA" id="ARBA00023110"/>
    </source>
</evidence>
<dbReference type="PROSITE" id="PS50072">
    <property type="entry name" value="CSA_PPIASE_2"/>
    <property type="match status" value="1"/>
</dbReference>
<organism evidence="7 8">
    <name type="scientific">Prymnesium parvum</name>
    <name type="common">Toxic golden alga</name>
    <dbReference type="NCBI Taxonomy" id="97485"/>
    <lineage>
        <taxon>Eukaryota</taxon>
        <taxon>Haptista</taxon>
        <taxon>Haptophyta</taxon>
        <taxon>Prymnesiophyceae</taxon>
        <taxon>Prymnesiales</taxon>
        <taxon>Prymnesiaceae</taxon>
        <taxon>Prymnesium</taxon>
    </lineage>
</organism>
<dbReference type="GO" id="GO:0006457">
    <property type="term" value="P:protein folding"/>
    <property type="evidence" value="ECO:0007669"/>
    <property type="project" value="TreeGrafter"/>
</dbReference>
<dbReference type="GO" id="GO:0003755">
    <property type="term" value="F:peptidyl-prolyl cis-trans isomerase activity"/>
    <property type="evidence" value="ECO:0007669"/>
    <property type="project" value="UniProtKB-KW"/>
</dbReference>
<dbReference type="InterPro" id="IPR029000">
    <property type="entry name" value="Cyclophilin-like_dom_sf"/>
</dbReference>
<dbReference type="InterPro" id="IPR002130">
    <property type="entry name" value="Cyclophilin-type_PPIase_dom"/>
</dbReference>
<accession>A0AB34IQB5</accession>
<dbReference type="SUPFAM" id="SSF50891">
    <property type="entry name" value="Cyclophilin-like"/>
    <property type="match status" value="1"/>
</dbReference>
<keyword evidence="3" id="KW-0697">Rotamase</keyword>
<evidence type="ECO:0000313" key="7">
    <source>
        <dbReference type="EMBL" id="KAL1503642.1"/>
    </source>
</evidence>
<dbReference type="PRINTS" id="PR00153">
    <property type="entry name" value="CSAPPISMRASE"/>
</dbReference>
<dbReference type="Proteomes" id="UP001515480">
    <property type="component" value="Unassembled WGS sequence"/>
</dbReference>
<keyword evidence="4" id="KW-0413">Isomerase</keyword>
<sequence>MSDVVDRFATPEEARLNPLNRPQKDQMLAHNLDAEIECARCKEVYPRKFYGDVDNGRVANLQDNGKDSWCWDCLGKYVGKLSCSSCTRFWPKDMFSEEERAKGIERQCERCFANEASASVSFLTKGMTRELAQHQENLLRRVPVGPVRGSLPHVFLDIEINRQPIGRIEVMLRSDVVPQTAENFRLLCTGEMGRSEKSGKELCLRGCPFHRATTSLMVLGGDITKKDGTGGESIFGRYFKDENFKLKHKGPGTVGMWNTGKDTNNSQFYITLVKTDWLDDRHVVFGEVSAGMHVVKEIERVGSLTGHFVNNDKVVIADCGELPFEDGEQDKVVEDTETSVPEQSRMVALDYSAAPK</sequence>
<evidence type="ECO:0000256" key="5">
    <source>
        <dbReference type="SAM" id="MobiDB-lite"/>
    </source>
</evidence>
<proteinExistence type="predicted"/>
<dbReference type="PANTHER" id="PTHR11071:SF561">
    <property type="entry name" value="PEPTIDYL-PROLYL CIS-TRANS ISOMERASE D-RELATED"/>
    <property type="match status" value="1"/>
</dbReference>
<dbReference type="InterPro" id="IPR024630">
    <property type="entry name" value="Stc1"/>
</dbReference>
<feature type="domain" description="PPIase cyclophilin-type" evidence="6">
    <location>
        <begin position="155"/>
        <end position="321"/>
    </location>
</feature>
<dbReference type="Gene3D" id="2.40.100.10">
    <property type="entry name" value="Cyclophilin-like"/>
    <property type="match status" value="1"/>
</dbReference>
<dbReference type="PANTHER" id="PTHR11071">
    <property type="entry name" value="PEPTIDYL-PROLYL CIS-TRANS ISOMERASE"/>
    <property type="match status" value="1"/>
</dbReference>
<comment type="caution">
    <text evidence="7">The sequence shown here is derived from an EMBL/GenBank/DDBJ whole genome shotgun (WGS) entry which is preliminary data.</text>
</comment>
<feature type="region of interest" description="Disordered" evidence="5">
    <location>
        <begin position="327"/>
        <end position="356"/>
    </location>
</feature>
<name>A0AB34IQB5_PRYPA</name>
<reference evidence="7 8" key="1">
    <citation type="journal article" date="2024" name="Science">
        <title>Giant polyketide synthase enzymes in the biosynthesis of giant marine polyether toxins.</title>
        <authorList>
            <person name="Fallon T.R."/>
            <person name="Shende V.V."/>
            <person name="Wierzbicki I.H."/>
            <person name="Pendleton A.L."/>
            <person name="Watervoot N.F."/>
            <person name="Auber R.P."/>
            <person name="Gonzalez D.J."/>
            <person name="Wisecaver J.H."/>
            <person name="Moore B.S."/>
        </authorList>
    </citation>
    <scope>NUCLEOTIDE SEQUENCE [LARGE SCALE GENOMIC DNA]</scope>
    <source>
        <strain evidence="7 8">12B1</strain>
    </source>
</reference>
<evidence type="ECO:0000313" key="8">
    <source>
        <dbReference type="Proteomes" id="UP001515480"/>
    </source>
</evidence>
<comment type="catalytic activity">
    <reaction evidence="1">
        <text>[protein]-peptidylproline (omega=180) = [protein]-peptidylproline (omega=0)</text>
        <dbReference type="Rhea" id="RHEA:16237"/>
        <dbReference type="Rhea" id="RHEA-COMP:10747"/>
        <dbReference type="Rhea" id="RHEA-COMP:10748"/>
        <dbReference type="ChEBI" id="CHEBI:83833"/>
        <dbReference type="ChEBI" id="CHEBI:83834"/>
        <dbReference type="EC" id="5.2.1.8"/>
    </reaction>
</comment>
<dbReference type="GO" id="GO:0016018">
    <property type="term" value="F:cyclosporin A binding"/>
    <property type="evidence" value="ECO:0007669"/>
    <property type="project" value="TreeGrafter"/>
</dbReference>
<evidence type="ECO:0000259" key="6">
    <source>
        <dbReference type="PROSITE" id="PS50072"/>
    </source>
</evidence>
<gene>
    <name evidence="7" type="ORF">AB1Y20_012116</name>
</gene>
<evidence type="ECO:0000256" key="1">
    <source>
        <dbReference type="ARBA" id="ARBA00000971"/>
    </source>
</evidence>
<evidence type="ECO:0000256" key="4">
    <source>
        <dbReference type="ARBA" id="ARBA00023235"/>
    </source>
</evidence>
<evidence type="ECO:0000256" key="2">
    <source>
        <dbReference type="ARBA" id="ARBA00013194"/>
    </source>
</evidence>
<dbReference type="EMBL" id="JBGBPQ010000021">
    <property type="protein sequence ID" value="KAL1503642.1"/>
    <property type="molecule type" value="Genomic_DNA"/>
</dbReference>
<protein>
    <recommendedName>
        <fullName evidence="2">peptidylprolyl isomerase</fullName>
        <ecNumber evidence="2">5.2.1.8</ecNumber>
    </recommendedName>
</protein>
<dbReference type="GO" id="GO:0005737">
    <property type="term" value="C:cytoplasm"/>
    <property type="evidence" value="ECO:0007669"/>
    <property type="project" value="TreeGrafter"/>
</dbReference>
<dbReference type="FunFam" id="2.40.100.10:FF:000025">
    <property type="entry name" value="Peptidyl-prolyl cis-trans isomerase CYP19-2"/>
    <property type="match status" value="1"/>
</dbReference>
<dbReference type="EC" id="5.2.1.8" evidence="2"/>
<dbReference type="Pfam" id="PF12898">
    <property type="entry name" value="Stc1"/>
    <property type="match status" value="1"/>
</dbReference>
<dbReference type="Pfam" id="PF00160">
    <property type="entry name" value="Pro_isomerase"/>
    <property type="match status" value="1"/>
</dbReference>
<dbReference type="AlphaFoldDB" id="A0AB34IQB5"/>